<dbReference type="AlphaFoldDB" id="A0A1I3VBB2"/>
<gene>
    <name evidence="2" type="ORF">SAMN04488498_101332</name>
</gene>
<organism evidence="2 3">
    <name type="scientific">Neomesorhizobium albiziae</name>
    <dbReference type="NCBI Taxonomy" id="335020"/>
    <lineage>
        <taxon>Bacteria</taxon>
        <taxon>Pseudomonadati</taxon>
        <taxon>Pseudomonadota</taxon>
        <taxon>Alphaproteobacteria</taxon>
        <taxon>Hyphomicrobiales</taxon>
        <taxon>Phyllobacteriaceae</taxon>
        <taxon>Neomesorhizobium</taxon>
    </lineage>
</organism>
<evidence type="ECO:0000313" key="2">
    <source>
        <dbReference type="EMBL" id="SFJ92492.1"/>
    </source>
</evidence>
<name>A0A1I3VBB2_9HYPH</name>
<reference evidence="2 3" key="1">
    <citation type="submission" date="2016-10" db="EMBL/GenBank/DDBJ databases">
        <authorList>
            <person name="Varghese N."/>
            <person name="Submissions S."/>
        </authorList>
    </citation>
    <scope>NUCLEOTIDE SEQUENCE [LARGE SCALE GENOMIC DNA]</scope>
    <source>
        <strain evidence="2 3">DSM 21822</strain>
    </source>
</reference>
<sequence>MSVDSERFFVLTGGPGAGKTSLISALVEAGFSTTPEAGRAIIRQQQAVGGSALPWLDPPAFAELMIGFDMNSHRLAADSNGPVFFDRGVPDTVGYLRLSGLPVPAHMFAAADELRYNRRVLVLPPWSEIFGQDAERKQNFAEAVRTFEAVTSVYRDLGYELVEVPRAPVEVRMRFVLAIAGDVPLPAR</sequence>
<evidence type="ECO:0000259" key="1">
    <source>
        <dbReference type="Pfam" id="PF13521"/>
    </source>
</evidence>
<dbReference type="EMBL" id="FOSL01000001">
    <property type="protein sequence ID" value="SFJ92492.1"/>
    <property type="molecule type" value="Genomic_DNA"/>
</dbReference>
<dbReference type="InterPro" id="IPR038727">
    <property type="entry name" value="NadR/Ttd14_AAA_dom"/>
</dbReference>
<dbReference type="RefSeq" id="WP_149757606.1">
    <property type="nucleotide sequence ID" value="NZ_BSPE01000002.1"/>
</dbReference>
<dbReference type="Pfam" id="PF13521">
    <property type="entry name" value="AAA_28"/>
    <property type="match status" value="1"/>
</dbReference>
<accession>A0A1I3VBB2</accession>
<protein>
    <submittedName>
        <fullName evidence="2">Predicted ATPase</fullName>
    </submittedName>
</protein>
<dbReference type="InterPro" id="IPR027417">
    <property type="entry name" value="P-loop_NTPase"/>
</dbReference>
<keyword evidence="3" id="KW-1185">Reference proteome</keyword>
<dbReference type="OrthoDB" id="5638848at2"/>
<dbReference type="SUPFAM" id="SSF52540">
    <property type="entry name" value="P-loop containing nucleoside triphosphate hydrolases"/>
    <property type="match status" value="1"/>
</dbReference>
<dbReference type="Gene3D" id="3.40.50.300">
    <property type="entry name" value="P-loop containing nucleotide triphosphate hydrolases"/>
    <property type="match status" value="1"/>
</dbReference>
<evidence type="ECO:0000313" key="3">
    <source>
        <dbReference type="Proteomes" id="UP000323300"/>
    </source>
</evidence>
<feature type="domain" description="NadR/Ttd14 AAA" evidence="1">
    <location>
        <begin position="9"/>
        <end position="172"/>
    </location>
</feature>
<dbReference type="Proteomes" id="UP000323300">
    <property type="component" value="Unassembled WGS sequence"/>
</dbReference>
<proteinExistence type="predicted"/>